<dbReference type="InterPro" id="IPR008978">
    <property type="entry name" value="HSP20-like_chaperone"/>
</dbReference>
<gene>
    <name evidence="3" type="ORF">CTAYLR_000309</name>
</gene>
<evidence type="ECO:0000256" key="1">
    <source>
        <dbReference type="SAM" id="MobiDB-lite"/>
    </source>
</evidence>
<sequence length="245" mass="27826">MVDYRKFDSIACDEESRLRARPFATHLSWHNTVEEATVQVQLPEDITQGNVRVKFSTDVVLIEFGHEDGLQIVRLPHPPVVARACRWTMGRRAFKEKNGEAPCATLTLVKMEPGLWSRETFGGANNDEQTPPSPKDDDEMGGAFTWAQDGEHISIWIWLPEGTSINAKDVLVDCERTKLRVRIDCPDGTVGEYVRELAAPVLPDETIWQFDDDEPRQRRIRIDLVMKDLADWANGPFKSNTPPSR</sequence>
<accession>A0AAD7UE73</accession>
<proteinExistence type="predicted"/>
<feature type="domain" description="CS" evidence="2">
    <location>
        <begin position="22"/>
        <end position="120"/>
    </location>
</feature>
<organism evidence="3 4">
    <name type="scientific">Chrysophaeum taylorii</name>
    <dbReference type="NCBI Taxonomy" id="2483200"/>
    <lineage>
        <taxon>Eukaryota</taxon>
        <taxon>Sar</taxon>
        <taxon>Stramenopiles</taxon>
        <taxon>Ochrophyta</taxon>
        <taxon>Pelagophyceae</taxon>
        <taxon>Pelagomonadales</taxon>
        <taxon>Pelagomonadaceae</taxon>
        <taxon>Chrysophaeum</taxon>
    </lineage>
</organism>
<reference evidence="3" key="1">
    <citation type="submission" date="2023-01" db="EMBL/GenBank/DDBJ databases">
        <title>Metagenome sequencing of chrysophaentin producing Chrysophaeum taylorii.</title>
        <authorList>
            <person name="Davison J."/>
            <person name="Bewley C."/>
        </authorList>
    </citation>
    <scope>NUCLEOTIDE SEQUENCE</scope>
    <source>
        <strain evidence="3">NIES-1699</strain>
    </source>
</reference>
<evidence type="ECO:0000259" key="2">
    <source>
        <dbReference type="PROSITE" id="PS51203"/>
    </source>
</evidence>
<dbReference type="Pfam" id="PF04969">
    <property type="entry name" value="CS"/>
    <property type="match status" value="2"/>
</dbReference>
<feature type="region of interest" description="Disordered" evidence="1">
    <location>
        <begin position="119"/>
        <end position="143"/>
    </location>
</feature>
<keyword evidence="4" id="KW-1185">Reference proteome</keyword>
<dbReference type="InterPro" id="IPR007052">
    <property type="entry name" value="CS_dom"/>
</dbReference>
<feature type="domain" description="CS" evidence="2">
    <location>
        <begin position="139"/>
        <end position="237"/>
    </location>
</feature>
<evidence type="ECO:0000313" key="3">
    <source>
        <dbReference type="EMBL" id="KAJ8603762.1"/>
    </source>
</evidence>
<comment type="caution">
    <text evidence="3">The sequence shown here is derived from an EMBL/GenBank/DDBJ whole genome shotgun (WGS) entry which is preliminary data.</text>
</comment>
<dbReference type="AlphaFoldDB" id="A0AAD7UE73"/>
<evidence type="ECO:0000313" key="4">
    <source>
        <dbReference type="Proteomes" id="UP001230188"/>
    </source>
</evidence>
<dbReference type="Proteomes" id="UP001230188">
    <property type="component" value="Unassembled WGS sequence"/>
</dbReference>
<dbReference type="EMBL" id="JAQMWT010000344">
    <property type="protein sequence ID" value="KAJ8603762.1"/>
    <property type="molecule type" value="Genomic_DNA"/>
</dbReference>
<dbReference type="PROSITE" id="PS51203">
    <property type="entry name" value="CS"/>
    <property type="match status" value="2"/>
</dbReference>
<dbReference type="SUPFAM" id="SSF49764">
    <property type="entry name" value="HSP20-like chaperones"/>
    <property type="match status" value="2"/>
</dbReference>
<name>A0AAD7UE73_9STRA</name>
<dbReference type="Gene3D" id="2.60.40.790">
    <property type="match status" value="2"/>
</dbReference>
<protein>
    <recommendedName>
        <fullName evidence="2">CS domain-containing protein</fullName>
    </recommendedName>
</protein>